<dbReference type="InterPro" id="IPR005488">
    <property type="entry name" value="Etherase_MurQ"/>
</dbReference>
<dbReference type="Gene3D" id="1.10.8.1080">
    <property type="match status" value="1"/>
</dbReference>
<evidence type="ECO:0000256" key="2">
    <source>
        <dbReference type="ARBA" id="ARBA00023277"/>
    </source>
</evidence>
<dbReference type="AlphaFoldDB" id="A0A517QTQ7"/>
<organism evidence="5 6">
    <name type="scientific">Thalassoglobus polymorphus</name>
    <dbReference type="NCBI Taxonomy" id="2527994"/>
    <lineage>
        <taxon>Bacteria</taxon>
        <taxon>Pseudomonadati</taxon>
        <taxon>Planctomycetota</taxon>
        <taxon>Planctomycetia</taxon>
        <taxon>Planctomycetales</taxon>
        <taxon>Planctomycetaceae</taxon>
        <taxon>Thalassoglobus</taxon>
    </lineage>
</organism>
<comment type="pathway">
    <text evidence="3">Amino-sugar metabolism; N-acetylmuramate degradation.</text>
</comment>
<dbReference type="GO" id="GO:0046348">
    <property type="term" value="P:amino sugar catabolic process"/>
    <property type="evidence" value="ECO:0007669"/>
    <property type="project" value="InterPro"/>
</dbReference>
<keyword evidence="6" id="KW-1185">Reference proteome</keyword>
<dbReference type="NCBIfam" id="TIGR00274">
    <property type="entry name" value="N-acetylmuramic acid 6-phosphate etherase"/>
    <property type="match status" value="1"/>
</dbReference>
<dbReference type="EC" id="4.2.1.126" evidence="3"/>
<evidence type="ECO:0000256" key="3">
    <source>
        <dbReference type="HAMAP-Rule" id="MF_00068"/>
    </source>
</evidence>
<feature type="active site" evidence="3">
    <location>
        <position position="115"/>
    </location>
</feature>
<feature type="domain" description="SIS" evidence="4">
    <location>
        <begin position="56"/>
        <end position="219"/>
    </location>
</feature>
<dbReference type="EMBL" id="CP036267">
    <property type="protein sequence ID" value="QDT35021.1"/>
    <property type="molecule type" value="Genomic_DNA"/>
</dbReference>
<dbReference type="InterPro" id="IPR040190">
    <property type="entry name" value="MURQ/GCKR"/>
</dbReference>
<comment type="similarity">
    <text evidence="3">Belongs to the GCKR-like family. MurNAc-6-P etherase subfamily.</text>
</comment>
<dbReference type="NCBIfam" id="NF009222">
    <property type="entry name" value="PRK12570.1"/>
    <property type="match status" value="1"/>
</dbReference>
<dbReference type="GO" id="GO:0009254">
    <property type="term" value="P:peptidoglycan turnover"/>
    <property type="evidence" value="ECO:0007669"/>
    <property type="project" value="TreeGrafter"/>
</dbReference>
<comment type="subunit">
    <text evidence="3">Homodimer.</text>
</comment>
<dbReference type="GO" id="GO:0016803">
    <property type="term" value="F:ether hydrolase activity"/>
    <property type="evidence" value="ECO:0007669"/>
    <property type="project" value="TreeGrafter"/>
</dbReference>
<dbReference type="InterPro" id="IPR046348">
    <property type="entry name" value="SIS_dom_sf"/>
</dbReference>
<name>A0A517QTQ7_9PLAN</name>
<dbReference type="PANTHER" id="PTHR10088">
    <property type="entry name" value="GLUCOKINASE REGULATORY PROTEIN"/>
    <property type="match status" value="1"/>
</dbReference>
<dbReference type="Gene3D" id="3.40.50.10490">
    <property type="entry name" value="Glucose-6-phosphate isomerase like protein, domain 1"/>
    <property type="match status" value="2"/>
</dbReference>
<evidence type="ECO:0000259" key="4">
    <source>
        <dbReference type="PROSITE" id="PS51464"/>
    </source>
</evidence>
<dbReference type="PANTHER" id="PTHR10088:SF4">
    <property type="entry name" value="GLUCOKINASE REGULATORY PROTEIN"/>
    <property type="match status" value="1"/>
</dbReference>
<comment type="catalytic activity">
    <reaction evidence="3">
        <text>N-acetyl-D-muramate 6-phosphate + H2O = N-acetyl-D-glucosamine 6-phosphate + (R)-lactate</text>
        <dbReference type="Rhea" id="RHEA:26410"/>
        <dbReference type="ChEBI" id="CHEBI:15377"/>
        <dbReference type="ChEBI" id="CHEBI:16004"/>
        <dbReference type="ChEBI" id="CHEBI:57513"/>
        <dbReference type="ChEBI" id="CHEBI:58722"/>
        <dbReference type="EC" id="4.2.1.126"/>
    </reaction>
</comment>
<dbReference type="PROSITE" id="PS51464">
    <property type="entry name" value="SIS"/>
    <property type="match status" value="1"/>
</dbReference>
<accession>A0A517QTQ7</accession>
<proteinExistence type="inferred from homology"/>
<keyword evidence="2 3" id="KW-0119">Carbohydrate metabolism</keyword>
<dbReference type="PROSITE" id="PS01272">
    <property type="entry name" value="GCKR"/>
    <property type="match status" value="1"/>
</dbReference>
<reference evidence="5 6" key="1">
    <citation type="submission" date="2019-02" db="EMBL/GenBank/DDBJ databases">
        <title>Deep-cultivation of Planctomycetes and their phenomic and genomic characterization uncovers novel biology.</title>
        <authorList>
            <person name="Wiegand S."/>
            <person name="Jogler M."/>
            <person name="Boedeker C."/>
            <person name="Pinto D."/>
            <person name="Vollmers J."/>
            <person name="Rivas-Marin E."/>
            <person name="Kohn T."/>
            <person name="Peeters S.H."/>
            <person name="Heuer A."/>
            <person name="Rast P."/>
            <person name="Oberbeckmann S."/>
            <person name="Bunk B."/>
            <person name="Jeske O."/>
            <person name="Meyerdierks A."/>
            <person name="Storesund J.E."/>
            <person name="Kallscheuer N."/>
            <person name="Luecker S."/>
            <person name="Lage O.M."/>
            <person name="Pohl T."/>
            <person name="Merkel B.J."/>
            <person name="Hornburger P."/>
            <person name="Mueller R.-W."/>
            <person name="Bruemmer F."/>
            <person name="Labrenz M."/>
            <person name="Spormann A.M."/>
            <person name="Op den Camp H."/>
            <person name="Overmann J."/>
            <person name="Amann R."/>
            <person name="Jetten M.S.M."/>
            <person name="Mascher T."/>
            <person name="Medema M.H."/>
            <person name="Devos D.P."/>
            <person name="Kaster A.-K."/>
            <person name="Ovreas L."/>
            <person name="Rohde M."/>
            <person name="Galperin M.Y."/>
            <person name="Jogler C."/>
        </authorList>
    </citation>
    <scope>NUCLEOTIDE SEQUENCE [LARGE SCALE GENOMIC DNA]</scope>
    <source>
        <strain evidence="5 6">Mal48</strain>
    </source>
</reference>
<comment type="function">
    <text evidence="3">Specifically catalyzes the cleavage of the D-lactyl ether substituent of MurNAc 6-phosphate, producing GlcNAc 6-phosphate and D-lactate.</text>
</comment>
<dbReference type="InterPro" id="IPR001347">
    <property type="entry name" value="SIS_dom"/>
</dbReference>
<feature type="active site" description="Proton donor" evidence="3">
    <location>
        <position position="84"/>
    </location>
</feature>
<dbReference type="InterPro" id="IPR005486">
    <property type="entry name" value="Glucokinase_regulatory_CS"/>
</dbReference>
<dbReference type="FunFam" id="3.40.50.10490:FF:000014">
    <property type="entry name" value="N-acetylmuramic acid 6-phosphate etherase"/>
    <property type="match status" value="1"/>
</dbReference>
<evidence type="ECO:0000256" key="1">
    <source>
        <dbReference type="ARBA" id="ARBA00023239"/>
    </source>
</evidence>
<dbReference type="HAMAP" id="MF_00068">
    <property type="entry name" value="MurQ"/>
    <property type="match status" value="1"/>
</dbReference>
<dbReference type="GO" id="GO:0097367">
    <property type="term" value="F:carbohydrate derivative binding"/>
    <property type="evidence" value="ECO:0007669"/>
    <property type="project" value="InterPro"/>
</dbReference>
<dbReference type="SUPFAM" id="SSF53697">
    <property type="entry name" value="SIS domain"/>
    <property type="match status" value="1"/>
</dbReference>
<dbReference type="CDD" id="cd05007">
    <property type="entry name" value="SIS_Etherase"/>
    <property type="match status" value="1"/>
</dbReference>
<protein>
    <recommendedName>
        <fullName evidence="3">N-acetylmuramic acid 6-phosphate etherase</fullName>
        <shortName evidence="3">MurNAc-6-P etherase</shortName>
        <ecNumber evidence="3">4.2.1.126</ecNumber>
    </recommendedName>
    <alternativeName>
        <fullName evidence="3">N-acetylmuramic acid 6-phosphate hydrolase</fullName>
    </alternativeName>
    <alternativeName>
        <fullName evidence="3">N-acetylmuramic acid 6-phosphate lyase</fullName>
    </alternativeName>
</protein>
<sequence length="302" mass="31761">MKESSSLTTEAINPLSEKIDTLSPLEIVQLMNAEDAKIAEAVAREADSIAKAIEVATGRIRSGGRLVYIGAGTSGRLGVLDASECPPTFNTPAEMVVGLIAGGDTALRKAAEGVEDHPEAAVIDLKAIDLTGKDVLVGIASSGRTPYVIGALDYAREVGAYAIGLVCNENSQMASHADLMLAPVVGPEIISGSTRMKAGTATKMVLNMISTGTMVQLGKTFGNYMVDLRASNSKLIVRSRRIAAALAGITEGQAEEELKKCDGELKTTVVMLRKNVSPQAARTLLEKHGGQLRLALEEDLQE</sequence>
<evidence type="ECO:0000313" key="5">
    <source>
        <dbReference type="EMBL" id="QDT35021.1"/>
    </source>
</evidence>
<dbReference type="Proteomes" id="UP000315724">
    <property type="component" value="Chromosome"/>
</dbReference>
<dbReference type="UniPathway" id="UPA00342"/>
<gene>
    <name evidence="3 5" type="primary">murQ</name>
    <name evidence="5" type="ORF">Mal48_42940</name>
</gene>
<dbReference type="NCBIfam" id="NF003915">
    <property type="entry name" value="PRK05441.1"/>
    <property type="match status" value="1"/>
</dbReference>
<dbReference type="GO" id="GO:0016835">
    <property type="term" value="F:carbon-oxygen lyase activity"/>
    <property type="evidence" value="ECO:0007669"/>
    <property type="project" value="UniProtKB-UniRule"/>
</dbReference>
<dbReference type="Pfam" id="PF22645">
    <property type="entry name" value="GKRP_SIS_N"/>
    <property type="match status" value="1"/>
</dbReference>
<dbReference type="GO" id="GO:0097173">
    <property type="term" value="P:N-acetylmuramic acid catabolic process"/>
    <property type="evidence" value="ECO:0007669"/>
    <property type="project" value="UniProtKB-UniPathway"/>
</dbReference>
<dbReference type="KEGG" id="tpol:Mal48_42940"/>
<evidence type="ECO:0000313" key="6">
    <source>
        <dbReference type="Proteomes" id="UP000315724"/>
    </source>
</evidence>
<comment type="miscellaneous">
    <text evidence="3">A lyase-type mechanism (elimination/hydration) is suggested for the cleavage of the lactyl ether bond of MurNAc 6-phosphate, with the formation of an alpha,beta-unsaturated aldehyde intermediate with (E)-stereochemistry, followed by the syn addition of water to give product.</text>
</comment>
<keyword evidence="1 3" id="KW-0456">Lyase</keyword>